<organism evidence="1 2">
    <name type="scientific">Agromyces protaetiae</name>
    <dbReference type="NCBI Taxonomy" id="2509455"/>
    <lineage>
        <taxon>Bacteria</taxon>
        <taxon>Bacillati</taxon>
        <taxon>Actinomycetota</taxon>
        <taxon>Actinomycetes</taxon>
        <taxon>Micrococcales</taxon>
        <taxon>Microbacteriaceae</taxon>
        <taxon>Agromyces</taxon>
    </lineage>
</organism>
<accession>A0A4P6FFR7</accession>
<gene>
    <name evidence="1" type="ORF">ET445_07840</name>
</gene>
<keyword evidence="2" id="KW-1185">Reference proteome</keyword>
<dbReference type="OrthoDB" id="9775082at2"/>
<dbReference type="Gene3D" id="3.30.465.10">
    <property type="match status" value="1"/>
</dbReference>
<proteinExistence type="predicted"/>
<dbReference type="InterPro" id="IPR016169">
    <property type="entry name" value="FAD-bd_PCMH_sub2"/>
</dbReference>
<dbReference type="Proteomes" id="UP000291259">
    <property type="component" value="Chromosome"/>
</dbReference>
<protein>
    <submittedName>
        <fullName evidence="1">Uncharacterized protein</fullName>
    </submittedName>
</protein>
<evidence type="ECO:0000313" key="1">
    <source>
        <dbReference type="EMBL" id="QAY73269.1"/>
    </source>
</evidence>
<dbReference type="AlphaFoldDB" id="A0A4P6FFR7"/>
<dbReference type="Gene3D" id="3.40.462.20">
    <property type="match status" value="1"/>
</dbReference>
<name>A0A4P6FFR7_9MICO</name>
<reference evidence="1 2" key="1">
    <citation type="submission" date="2019-01" db="EMBL/GenBank/DDBJ databases">
        <title>Genome sequencing of strain FW100M-8.</title>
        <authorList>
            <person name="Heo J."/>
            <person name="Kim S.-J."/>
            <person name="Kim J.-S."/>
            <person name="Hong S.-B."/>
            <person name="Kwon S.-W."/>
        </authorList>
    </citation>
    <scope>NUCLEOTIDE SEQUENCE [LARGE SCALE GENOMIC DNA]</scope>
    <source>
        <strain evidence="1 2">FW100M-8</strain>
    </source>
</reference>
<evidence type="ECO:0000313" key="2">
    <source>
        <dbReference type="Proteomes" id="UP000291259"/>
    </source>
</evidence>
<dbReference type="EMBL" id="CP035491">
    <property type="protein sequence ID" value="QAY73269.1"/>
    <property type="molecule type" value="Genomic_DNA"/>
</dbReference>
<sequence>MSDAREVAAAWAEWTADAPGNITTSLRVMTLPPIPGFPFKVTRRPLLVIDGTAIDRDGRTATQSAKTLLATLRRVAEPVFDSWRATDIAEVAITHMDPDFGGLAHRTDTALLGAAEGRGAARSRAIVDAFLDVVTADTAPFLMAELRQLGGALGQRPADAGAVGHFDADFAWFGGVVLGKKRSAEDAAVAFTAARAAFAEWVTEYTVPTFAADRDRPQRNYPAEVRARVERIRAAIDPEGRFRGDVSVGALAS</sequence>
<dbReference type="KEGG" id="agf:ET445_07840"/>
<dbReference type="RefSeq" id="WP_129190348.1">
    <property type="nucleotide sequence ID" value="NZ_CP035491.1"/>
</dbReference>